<gene>
    <name evidence="1" type="ORF">ANTHELSMS3_02136</name>
</gene>
<proteinExistence type="predicted"/>
<keyword evidence="2" id="KW-1185">Reference proteome</keyword>
<protein>
    <submittedName>
        <fullName evidence="1">Uncharacterized protein</fullName>
    </submittedName>
</protein>
<dbReference type="Proteomes" id="UP000203589">
    <property type="component" value="Chromosome"/>
</dbReference>
<sequence>MFETSATTHTSKGSRGARGSILAACKRAFSAEHPILWSTLAAALFTVSALPAMANGYGQTSRTCEALAHDYAYTGSKSGYVNRYQQALYDCRNRQAAPSPQQRYRRPVVVVPAEQVGCYPGAPRMYRGTLYCFD</sequence>
<reference evidence="1 2" key="1">
    <citation type="submission" date="2017-07" db="EMBL/GenBank/DDBJ databases">
        <title>Genome Sequence of Antarctobacter heliothermus Strain SMS3 Isolated from a culture of the Diatom Skeletonema marinoi.</title>
        <authorList>
            <person name="Topel M."/>
            <person name="Pinder M.I.M."/>
            <person name="Johansson O.N."/>
            <person name="Kourtchenko O."/>
            <person name="Godhe A."/>
            <person name="Clarke A.K."/>
        </authorList>
    </citation>
    <scope>NUCLEOTIDE SEQUENCE [LARGE SCALE GENOMIC DNA]</scope>
    <source>
        <strain evidence="1 2">SMS3</strain>
    </source>
</reference>
<dbReference type="OrthoDB" id="7860801at2"/>
<dbReference type="KEGG" id="aht:ANTHELSMS3_02136"/>
<dbReference type="EMBL" id="CP022540">
    <property type="protein sequence ID" value="ASP20814.1"/>
    <property type="molecule type" value="Genomic_DNA"/>
</dbReference>
<accession>A0A222E3M6</accession>
<organism evidence="1 2">
    <name type="scientific">Antarctobacter heliothermus</name>
    <dbReference type="NCBI Taxonomy" id="74033"/>
    <lineage>
        <taxon>Bacteria</taxon>
        <taxon>Pseudomonadati</taxon>
        <taxon>Pseudomonadota</taxon>
        <taxon>Alphaproteobacteria</taxon>
        <taxon>Rhodobacterales</taxon>
        <taxon>Roseobacteraceae</taxon>
        <taxon>Antarctobacter</taxon>
    </lineage>
</organism>
<evidence type="ECO:0000313" key="1">
    <source>
        <dbReference type="EMBL" id="ASP20814.1"/>
    </source>
</evidence>
<dbReference type="RefSeq" id="WP_157733478.1">
    <property type="nucleotide sequence ID" value="NZ_CP022540.1"/>
</dbReference>
<name>A0A222E3M6_9RHOB</name>
<dbReference type="AlphaFoldDB" id="A0A222E3M6"/>
<evidence type="ECO:0000313" key="2">
    <source>
        <dbReference type="Proteomes" id="UP000203589"/>
    </source>
</evidence>